<protein>
    <submittedName>
        <fullName evidence="2">Uncharacterized protein</fullName>
    </submittedName>
</protein>
<comment type="caution">
    <text evidence="2">The sequence shown here is derived from an EMBL/GenBank/DDBJ whole genome shotgun (WGS) entry which is preliminary data.</text>
</comment>
<reference evidence="2" key="1">
    <citation type="journal article" date="2020" name="Stud. Mycol.">
        <title>101 Dothideomycetes genomes: a test case for predicting lifestyles and emergence of pathogens.</title>
        <authorList>
            <person name="Haridas S."/>
            <person name="Albert R."/>
            <person name="Binder M."/>
            <person name="Bloem J."/>
            <person name="Labutti K."/>
            <person name="Salamov A."/>
            <person name="Andreopoulos B."/>
            <person name="Baker S."/>
            <person name="Barry K."/>
            <person name="Bills G."/>
            <person name="Bluhm B."/>
            <person name="Cannon C."/>
            <person name="Castanera R."/>
            <person name="Culley D."/>
            <person name="Daum C."/>
            <person name="Ezra D."/>
            <person name="Gonzalez J."/>
            <person name="Henrissat B."/>
            <person name="Kuo A."/>
            <person name="Liang C."/>
            <person name="Lipzen A."/>
            <person name="Lutzoni F."/>
            <person name="Magnuson J."/>
            <person name="Mondo S."/>
            <person name="Nolan M."/>
            <person name="Ohm R."/>
            <person name="Pangilinan J."/>
            <person name="Park H.-J."/>
            <person name="Ramirez L."/>
            <person name="Alfaro M."/>
            <person name="Sun H."/>
            <person name="Tritt A."/>
            <person name="Yoshinaga Y."/>
            <person name="Zwiers L.-H."/>
            <person name="Turgeon B."/>
            <person name="Goodwin S."/>
            <person name="Spatafora J."/>
            <person name="Crous P."/>
            <person name="Grigoriev I."/>
        </authorList>
    </citation>
    <scope>NUCLEOTIDE SEQUENCE</scope>
    <source>
        <strain evidence="2">CBS 130266</strain>
    </source>
</reference>
<accession>A0A9P4P3H9</accession>
<feature type="region of interest" description="Disordered" evidence="1">
    <location>
        <begin position="1"/>
        <end position="43"/>
    </location>
</feature>
<dbReference type="EMBL" id="MU007010">
    <property type="protein sequence ID" value="KAF2436665.1"/>
    <property type="molecule type" value="Genomic_DNA"/>
</dbReference>
<dbReference type="Proteomes" id="UP000800235">
    <property type="component" value="Unassembled WGS sequence"/>
</dbReference>
<feature type="compositionally biased region" description="Polar residues" evidence="1">
    <location>
        <begin position="27"/>
        <end position="36"/>
    </location>
</feature>
<dbReference type="PANTHER" id="PTHR38790:SF4">
    <property type="entry name" value="2EXR DOMAIN-CONTAINING PROTEIN"/>
    <property type="match status" value="1"/>
</dbReference>
<dbReference type="PANTHER" id="PTHR38790">
    <property type="entry name" value="2EXR DOMAIN-CONTAINING PROTEIN-RELATED"/>
    <property type="match status" value="1"/>
</dbReference>
<gene>
    <name evidence="2" type="ORF">EJ08DRAFT_729160</name>
</gene>
<name>A0A9P4P3H9_9PEZI</name>
<feature type="compositionally biased region" description="Low complexity" evidence="1">
    <location>
        <begin position="8"/>
        <end position="26"/>
    </location>
</feature>
<keyword evidence="3" id="KW-1185">Reference proteome</keyword>
<dbReference type="AlphaFoldDB" id="A0A9P4P3H9"/>
<evidence type="ECO:0000256" key="1">
    <source>
        <dbReference type="SAM" id="MobiDB-lite"/>
    </source>
</evidence>
<organism evidence="2 3">
    <name type="scientific">Tothia fuscella</name>
    <dbReference type="NCBI Taxonomy" id="1048955"/>
    <lineage>
        <taxon>Eukaryota</taxon>
        <taxon>Fungi</taxon>
        <taxon>Dikarya</taxon>
        <taxon>Ascomycota</taxon>
        <taxon>Pezizomycotina</taxon>
        <taxon>Dothideomycetes</taxon>
        <taxon>Pleosporomycetidae</taxon>
        <taxon>Venturiales</taxon>
        <taxon>Cylindrosympodiaceae</taxon>
        <taxon>Tothia</taxon>
    </lineage>
</organism>
<evidence type="ECO:0000313" key="2">
    <source>
        <dbReference type="EMBL" id="KAF2436665.1"/>
    </source>
</evidence>
<evidence type="ECO:0000313" key="3">
    <source>
        <dbReference type="Proteomes" id="UP000800235"/>
    </source>
</evidence>
<proteinExistence type="predicted"/>
<sequence length="235" mass="27101">MALKRPASPISNPSNNKKSRNSGPSPVTWSNTTSSDPRPLHSTDPTGFLHLARELRDEIYHLVMAEVIAVNETKKFRPWVMIRQSNVQSPDVISFSHFRNSFDSKHFQVHRVACNLRSTCRQIRQEFNGLYFQRLEYLLGSDIDFKDLRCFLGRITPSHRYSIRRLLTWGTNYPKDKFHHDAKGFGKILEEKARGINGLHSDCIVTYKIPFDNHGDLKYLMRQGEGGLVVSEIIE</sequence>